<dbReference type="EMBL" id="JARIHO010000034">
    <property type="protein sequence ID" value="KAJ7333228.1"/>
    <property type="molecule type" value="Genomic_DNA"/>
</dbReference>
<accession>A0AAD6ZPB6</accession>
<evidence type="ECO:0000313" key="2">
    <source>
        <dbReference type="EMBL" id="KAJ7333228.1"/>
    </source>
</evidence>
<comment type="caution">
    <text evidence="2">The sequence shown here is derived from an EMBL/GenBank/DDBJ whole genome shotgun (WGS) entry which is preliminary data.</text>
</comment>
<organism evidence="2 3">
    <name type="scientific">Mycena albidolilacea</name>
    <dbReference type="NCBI Taxonomy" id="1033008"/>
    <lineage>
        <taxon>Eukaryota</taxon>
        <taxon>Fungi</taxon>
        <taxon>Dikarya</taxon>
        <taxon>Basidiomycota</taxon>
        <taxon>Agaricomycotina</taxon>
        <taxon>Agaricomycetes</taxon>
        <taxon>Agaricomycetidae</taxon>
        <taxon>Agaricales</taxon>
        <taxon>Marasmiineae</taxon>
        <taxon>Mycenaceae</taxon>
        <taxon>Mycena</taxon>
    </lineage>
</organism>
<proteinExistence type="predicted"/>
<reference evidence="2" key="1">
    <citation type="submission" date="2023-03" db="EMBL/GenBank/DDBJ databases">
        <title>Massive genome expansion in bonnet fungi (Mycena s.s.) driven by repeated elements and novel gene families across ecological guilds.</title>
        <authorList>
            <consortium name="Lawrence Berkeley National Laboratory"/>
            <person name="Harder C.B."/>
            <person name="Miyauchi S."/>
            <person name="Viragh M."/>
            <person name="Kuo A."/>
            <person name="Thoen E."/>
            <person name="Andreopoulos B."/>
            <person name="Lu D."/>
            <person name="Skrede I."/>
            <person name="Drula E."/>
            <person name="Henrissat B."/>
            <person name="Morin E."/>
            <person name="Kohler A."/>
            <person name="Barry K."/>
            <person name="LaButti K."/>
            <person name="Morin E."/>
            <person name="Salamov A."/>
            <person name="Lipzen A."/>
            <person name="Mereny Z."/>
            <person name="Hegedus B."/>
            <person name="Baldrian P."/>
            <person name="Stursova M."/>
            <person name="Weitz H."/>
            <person name="Taylor A."/>
            <person name="Grigoriev I.V."/>
            <person name="Nagy L.G."/>
            <person name="Martin F."/>
            <person name="Kauserud H."/>
        </authorList>
    </citation>
    <scope>NUCLEOTIDE SEQUENCE</scope>
    <source>
        <strain evidence="2">CBHHK002</strain>
    </source>
</reference>
<feature type="compositionally biased region" description="Basic residues" evidence="1">
    <location>
        <begin position="122"/>
        <end position="144"/>
    </location>
</feature>
<dbReference type="AlphaFoldDB" id="A0AAD6ZPB6"/>
<protein>
    <submittedName>
        <fullName evidence="2">Uncharacterized protein</fullName>
    </submittedName>
</protein>
<gene>
    <name evidence="2" type="ORF">DFH08DRAFT_1020688</name>
</gene>
<feature type="compositionally biased region" description="Basic and acidic residues" evidence="1">
    <location>
        <begin position="145"/>
        <end position="168"/>
    </location>
</feature>
<feature type="compositionally biased region" description="Gly residues" evidence="1">
    <location>
        <begin position="285"/>
        <end position="296"/>
    </location>
</feature>
<feature type="compositionally biased region" description="Low complexity" evidence="1">
    <location>
        <begin position="36"/>
        <end position="53"/>
    </location>
</feature>
<feature type="region of interest" description="Disordered" evidence="1">
    <location>
        <begin position="263"/>
        <end position="296"/>
    </location>
</feature>
<name>A0AAD6ZPB6_9AGAR</name>
<feature type="region of interest" description="Disordered" evidence="1">
    <location>
        <begin position="36"/>
        <end position="168"/>
    </location>
</feature>
<feature type="compositionally biased region" description="Polar residues" evidence="1">
    <location>
        <begin position="97"/>
        <end position="110"/>
    </location>
</feature>
<keyword evidence="3" id="KW-1185">Reference proteome</keyword>
<evidence type="ECO:0000256" key="1">
    <source>
        <dbReference type="SAM" id="MobiDB-lite"/>
    </source>
</evidence>
<dbReference type="Proteomes" id="UP001218218">
    <property type="component" value="Unassembled WGS sequence"/>
</dbReference>
<sequence>MMCALYSKDVQNVKKLHTIIYECEAWCRAVTGKTLRSGSASSSAPRSPRSSCSHTRSGVPRIEAAAAATAGTPRRRGPPARARRVRDAPAAGAGCTASRTPRTAPRSCSCSRRRWGADGAQRGRRWGRGRAGRPMPRRRCGGHPHRGERGVEHVQRHTHENGGRRGRVPDHREEALHLHVRDGELALLLARREDRRAAYRVRVCAGVGVGRHECGFKAGARNLEDLGDARFLGIGSGKWRRAPQKEKVLSEAVTACVEWMEESGEETSASGARPRRRRWTPTSARGGGRGFRGWCP</sequence>
<feature type="compositionally biased region" description="Basic residues" evidence="1">
    <location>
        <begin position="73"/>
        <end position="84"/>
    </location>
</feature>
<evidence type="ECO:0000313" key="3">
    <source>
        <dbReference type="Proteomes" id="UP001218218"/>
    </source>
</evidence>